<keyword evidence="1" id="KW-0645">Protease</keyword>
<comment type="caution">
    <text evidence="4">The sequence shown here is derived from an EMBL/GenBank/DDBJ whole genome shotgun (WGS) entry which is preliminary data.</text>
</comment>
<protein>
    <recommendedName>
        <fullName evidence="3">Integrase catalytic domain-containing protein</fullName>
    </recommendedName>
</protein>
<dbReference type="PANTHER" id="PTHR11439">
    <property type="entry name" value="GAG-POL-RELATED RETROTRANSPOSON"/>
    <property type="match status" value="1"/>
</dbReference>
<sequence>MANTTSAMARSTPIQFTHQIHTALDQENFLIWKSQILPVLKGYGLIGFIDGSRQAPNQFINGANGAQSVNPEYETWIQQDQLILAWILSSVSTSILAQVVNCETSATLWSKIQQIYASQSIARELELKLQLQTSKKGAKSCLQFTQHMQTLADRLRSIGSEISDHELMMYILQGLGTEFDNFVTAVTMQDTPPSLTKLNNLLLAHEARIQANLNSLSTSAVHLTDTSSQNNPSQLSQEVFYSNNNQNRGFQGGRQNNTASRGSQSFNQHNGGRNTFNRGRGGYRGCGRGRQNASPKVDSVCQICELWGHTAVNCYHRFDIRYVGSTSTSTTPPPTNHQAMIAEPTSTPTATWFLDSGATTHVTSDINNLSSAQPYNGADSVHIGNGMSLSISHKGCSSIGTSIRPIKLNNVLVVAAITKNLLSISQLIKDNQVVVEFSLNYCLIKDLETNKILLRGTLHNGLYKLDSSAKLHHQLFLVTQSTADVWHCRLAHCSSAIIDHLKKLNQISIKHSSSLAICEDCNRSKAHKLPFSSSTSFANKPLQVVHSDLWGPSPIVSSRGNRYYVSFIDEYTRFCWLYPCASKSDVSKIFPVFKSKVENLLNTKIQTLQCDGGYEYKPIMTQFPEITIQMSCPYTPEQNGLAERKHRHIVELGLANIFHAALPMKYWDTVFESVVFVINRLPSTPNCNISPYQKLFNQSPDYHFLHVIGCACYPLLRPYTSHKLEPRSEKCVFLGYSQVYKGYQCLHVPTNRIYISRHVVFDDCDLPFTDQSHSQLTESIPSTTNTPPQNILSVLPPQQTPPFLLQQTPIVPSEPSTPHLPLQQAPTQPLQPPTTATASSIPTTSNTHSMQTRTKTKNLKPKKFPNHQLHSLTHSQKSSPEPTTYNQAVKLNCWRQAMAAELDALARNSTWELVPPPPGAHIIGAKWIFKTKYNADGSVERHKARLVAKGFNQEEGIDYNETFSPVVKSTTIRIVLCIALSKSWPLHQLDVNNAFLNGELEETVYLQQPPGFTDAAYPNHVCRLKKALYGLKQAPRAWFQKLKSFLLAHQFTASTADPSLFIFSNKQVVIYLLVYVDDIIITGSSSSAISSLIDVLDKQFSIKDLGSLKYFLGIEVSHCNSALHLSQTRYITSVIERASMQNSKPCQTPMQAGLQLSKFSGTILDNPHMYRSIVGALQYATITRPDIQFAVNKASQFMAQPTETHWQLVKRILRYLKGTLTHGLTVQPSNLTLNAYCDADWAGCPDDRRSTTGFVVYLGCNLISWSSKKQNTVSRSSTETEYRSMAVTATEITWIQSLLHELGCLSSAAPTLWCDNLGATFLAANPIFHARTKHIELDFHFVREKVVNKQLNVRFICSADQLGDVFTKGLSKSRFHLLRDKLNVFPNPLSLRGAVVDQNNDQLEMSSSEELEKQDTS</sequence>
<dbReference type="InterPro" id="IPR057670">
    <property type="entry name" value="SH3_retrovirus"/>
</dbReference>
<dbReference type="InterPro" id="IPR043502">
    <property type="entry name" value="DNA/RNA_pol_sf"/>
</dbReference>
<dbReference type="Pfam" id="PF14223">
    <property type="entry name" value="Retrotran_gag_2"/>
    <property type="match status" value="1"/>
</dbReference>
<dbReference type="InterPro" id="IPR054722">
    <property type="entry name" value="PolX-like_BBD"/>
</dbReference>
<accession>A0AAD5ZVP0</accession>
<dbReference type="InterPro" id="IPR036397">
    <property type="entry name" value="RNaseH_sf"/>
</dbReference>
<feature type="compositionally biased region" description="Low complexity" evidence="2">
    <location>
        <begin position="820"/>
        <end position="847"/>
    </location>
</feature>
<dbReference type="GO" id="GO:0004190">
    <property type="term" value="F:aspartic-type endopeptidase activity"/>
    <property type="evidence" value="ECO:0007669"/>
    <property type="project" value="UniProtKB-KW"/>
</dbReference>
<dbReference type="Pfam" id="PF22936">
    <property type="entry name" value="Pol_BBD"/>
    <property type="match status" value="1"/>
</dbReference>
<evidence type="ECO:0000256" key="2">
    <source>
        <dbReference type="SAM" id="MobiDB-lite"/>
    </source>
</evidence>
<feature type="domain" description="Integrase catalytic" evidence="3">
    <location>
        <begin position="537"/>
        <end position="699"/>
    </location>
</feature>
<dbReference type="PROSITE" id="PS50994">
    <property type="entry name" value="INTEGRASE"/>
    <property type="match status" value="1"/>
</dbReference>
<evidence type="ECO:0000256" key="1">
    <source>
        <dbReference type="ARBA" id="ARBA00022750"/>
    </source>
</evidence>
<feature type="compositionally biased region" description="Polar residues" evidence="2">
    <location>
        <begin position="775"/>
        <end position="792"/>
    </location>
</feature>
<dbReference type="EMBL" id="JAMRDG010000001">
    <property type="protein sequence ID" value="KAJ3704768.1"/>
    <property type="molecule type" value="Genomic_DNA"/>
</dbReference>
<feature type="compositionally biased region" description="Low complexity" evidence="2">
    <location>
        <begin position="795"/>
        <end position="809"/>
    </location>
</feature>
<dbReference type="Pfam" id="PF25597">
    <property type="entry name" value="SH3_retrovirus"/>
    <property type="match status" value="1"/>
</dbReference>
<keyword evidence="5" id="KW-1185">Reference proteome</keyword>
<keyword evidence="1" id="KW-0064">Aspartyl protease</keyword>
<dbReference type="SUPFAM" id="SSF56672">
    <property type="entry name" value="DNA/RNA polymerases"/>
    <property type="match status" value="1"/>
</dbReference>
<feature type="region of interest" description="Disordered" evidence="2">
    <location>
        <begin position="244"/>
        <end position="291"/>
    </location>
</feature>
<gene>
    <name evidence="4" type="ORF">LUZ61_008473</name>
</gene>
<dbReference type="InterPro" id="IPR013103">
    <property type="entry name" value="RVT_2"/>
</dbReference>
<reference evidence="4 5" key="1">
    <citation type="journal article" date="2022" name="Cell">
        <title>Repeat-based holocentromeres influence genome architecture and karyotype evolution.</title>
        <authorList>
            <person name="Hofstatter P.G."/>
            <person name="Thangavel G."/>
            <person name="Lux T."/>
            <person name="Neumann P."/>
            <person name="Vondrak T."/>
            <person name="Novak P."/>
            <person name="Zhang M."/>
            <person name="Costa L."/>
            <person name="Castellani M."/>
            <person name="Scott A."/>
            <person name="Toegelov H."/>
            <person name="Fuchs J."/>
            <person name="Mata-Sucre Y."/>
            <person name="Dias Y."/>
            <person name="Vanzela A.L.L."/>
            <person name="Huettel B."/>
            <person name="Almeida C.C.S."/>
            <person name="Simkova H."/>
            <person name="Souza G."/>
            <person name="Pedrosa-Harand A."/>
            <person name="Macas J."/>
            <person name="Mayer K.F.X."/>
            <person name="Houben A."/>
            <person name="Marques A."/>
        </authorList>
    </citation>
    <scope>NUCLEOTIDE SEQUENCE [LARGE SCALE GENOMIC DNA]</scope>
    <source>
        <strain evidence="4">RhyTen1mFocal</strain>
    </source>
</reference>
<dbReference type="Gene3D" id="3.30.420.10">
    <property type="entry name" value="Ribonuclease H-like superfamily/Ribonuclease H"/>
    <property type="match status" value="1"/>
</dbReference>
<dbReference type="SUPFAM" id="SSF53098">
    <property type="entry name" value="Ribonuclease H-like"/>
    <property type="match status" value="1"/>
</dbReference>
<feature type="compositionally biased region" description="Basic residues" evidence="2">
    <location>
        <begin position="854"/>
        <end position="865"/>
    </location>
</feature>
<organism evidence="4 5">
    <name type="scientific">Rhynchospora tenuis</name>
    <dbReference type="NCBI Taxonomy" id="198213"/>
    <lineage>
        <taxon>Eukaryota</taxon>
        <taxon>Viridiplantae</taxon>
        <taxon>Streptophyta</taxon>
        <taxon>Embryophyta</taxon>
        <taxon>Tracheophyta</taxon>
        <taxon>Spermatophyta</taxon>
        <taxon>Magnoliopsida</taxon>
        <taxon>Liliopsida</taxon>
        <taxon>Poales</taxon>
        <taxon>Cyperaceae</taxon>
        <taxon>Cyperoideae</taxon>
        <taxon>Rhynchosporeae</taxon>
        <taxon>Rhynchospora</taxon>
    </lineage>
</organism>
<keyword evidence="1" id="KW-0378">Hydrolase</keyword>
<dbReference type="Proteomes" id="UP001210211">
    <property type="component" value="Unassembled WGS sequence"/>
</dbReference>
<evidence type="ECO:0000313" key="5">
    <source>
        <dbReference type="Proteomes" id="UP001210211"/>
    </source>
</evidence>
<evidence type="ECO:0000313" key="4">
    <source>
        <dbReference type="EMBL" id="KAJ3704768.1"/>
    </source>
</evidence>
<feature type="compositionally biased region" description="Polar residues" evidence="2">
    <location>
        <begin position="258"/>
        <end position="269"/>
    </location>
</feature>
<dbReference type="GO" id="GO:0015074">
    <property type="term" value="P:DNA integration"/>
    <property type="evidence" value="ECO:0007669"/>
    <property type="project" value="InterPro"/>
</dbReference>
<evidence type="ECO:0000259" key="3">
    <source>
        <dbReference type="PROSITE" id="PS50994"/>
    </source>
</evidence>
<dbReference type="Pfam" id="PF13976">
    <property type="entry name" value="gag_pre-integrs"/>
    <property type="match status" value="1"/>
</dbReference>
<dbReference type="InterPro" id="IPR025724">
    <property type="entry name" value="GAG-pre-integrase_dom"/>
</dbReference>
<dbReference type="InterPro" id="IPR012337">
    <property type="entry name" value="RNaseH-like_sf"/>
</dbReference>
<name>A0AAD5ZVP0_9POAL</name>
<feature type="compositionally biased region" description="Gly residues" evidence="2">
    <location>
        <begin position="279"/>
        <end position="288"/>
    </location>
</feature>
<dbReference type="GO" id="GO:0003676">
    <property type="term" value="F:nucleic acid binding"/>
    <property type="evidence" value="ECO:0007669"/>
    <property type="project" value="InterPro"/>
</dbReference>
<dbReference type="PANTHER" id="PTHR11439:SF455">
    <property type="entry name" value="RLK (RECEPTOR-LIKE PROTEIN KINASE) 8, PUTATIVE-RELATED"/>
    <property type="match status" value="1"/>
</dbReference>
<dbReference type="Pfam" id="PF07727">
    <property type="entry name" value="RVT_2"/>
    <property type="match status" value="1"/>
</dbReference>
<feature type="compositionally biased region" description="Low complexity" evidence="2">
    <location>
        <begin position="244"/>
        <end position="257"/>
    </location>
</feature>
<proteinExistence type="predicted"/>
<dbReference type="CDD" id="cd09272">
    <property type="entry name" value="RNase_HI_RT_Ty1"/>
    <property type="match status" value="1"/>
</dbReference>
<dbReference type="InterPro" id="IPR001584">
    <property type="entry name" value="Integrase_cat-core"/>
</dbReference>
<feature type="region of interest" description="Disordered" evidence="2">
    <location>
        <begin position="775"/>
        <end position="866"/>
    </location>
</feature>